<evidence type="ECO:0000313" key="1">
    <source>
        <dbReference type="EMBL" id="MCV2871645.1"/>
    </source>
</evidence>
<dbReference type="EMBL" id="JAOWKZ010000001">
    <property type="protein sequence ID" value="MCV2871645.1"/>
    <property type="molecule type" value="Genomic_DNA"/>
</dbReference>
<protein>
    <submittedName>
        <fullName evidence="1">DUF3726 domain-containing protein</fullName>
    </submittedName>
</protein>
<dbReference type="Proteomes" id="UP001652564">
    <property type="component" value="Unassembled WGS sequence"/>
</dbReference>
<reference evidence="1 2" key="1">
    <citation type="submission" date="2022-10" db="EMBL/GenBank/DDBJ databases">
        <title>Defluviimonas sp. nov., isolated from ocean surface sediments.</title>
        <authorList>
            <person name="He W."/>
            <person name="Wang L."/>
            <person name="Zhang D.-F."/>
        </authorList>
    </citation>
    <scope>NUCLEOTIDE SEQUENCE [LARGE SCALE GENOMIC DNA]</scope>
    <source>
        <strain evidence="1 2">WL0050</strain>
    </source>
</reference>
<comment type="caution">
    <text evidence="1">The sequence shown here is derived from an EMBL/GenBank/DDBJ whole genome shotgun (WGS) entry which is preliminary data.</text>
</comment>
<evidence type="ECO:0000313" key="2">
    <source>
        <dbReference type="Proteomes" id="UP001652564"/>
    </source>
</evidence>
<sequence>MNWSLNELEAMSRKAARGCGLSWGLAEEAGRASRWLATHDLPAPQLLADLLTQNDGVAYTDLAPDCEAEHWSAPAGRLCPLIAGAALSDRLQGLAPGAAIQLGRCAYPAFLLPALAGGEGTVVVAWGGVTVTVGPKGVTFDGRAEALSVQEVDTVTIRRGEATQGYALPERARCDIEPDAIEVLQRFAHRTYAPATEESRAAGAGAGLTDND</sequence>
<organism evidence="1 2">
    <name type="scientific">Albidovulum litorale</name>
    <dbReference type="NCBI Taxonomy" id="2984134"/>
    <lineage>
        <taxon>Bacteria</taxon>
        <taxon>Pseudomonadati</taxon>
        <taxon>Pseudomonadota</taxon>
        <taxon>Alphaproteobacteria</taxon>
        <taxon>Rhodobacterales</taxon>
        <taxon>Paracoccaceae</taxon>
        <taxon>Albidovulum</taxon>
    </lineage>
</organism>
<keyword evidence="2" id="KW-1185">Reference proteome</keyword>
<name>A0ABT2ZKQ3_9RHOB</name>
<gene>
    <name evidence="1" type="ORF">OEZ71_04995</name>
</gene>
<accession>A0ABT2ZKQ3</accession>
<proteinExistence type="predicted"/>
<dbReference type="InterPro" id="IPR022201">
    <property type="entry name" value="DUF3726"/>
</dbReference>
<dbReference type="RefSeq" id="WP_263738809.1">
    <property type="nucleotide sequence ID" value="NZ_JAOWKZ010000001.1"/>
</dbReference>
<dbReference type="Pfam" id="PF12525">
    <property type="entry name" value="DUF3726"/>
    <property type="match status" value="1"/>
</dbReference>